<keyword evidence="3" id="KW-1185">Reference proteome</keyword>
<organism evidence="2 3">
    <name type="scientific">Phialemonium thermophilum</name>
    <dbReference type="NCBI Taxonomy" id="223376"/>
    <lineage>
        <taxon>Eukaryota</taxon>
        <taxon>Fungi</taxon>
        <taxon>Dikarya</taxon>
        <taxon>Ascomycota</taxon>
        <taxon>Pezizomycotina</taxon>
        <taxon>Sordariomycetes</taxon>
        <taxon>Sordariomycetidae</taxon>
        <taxon>Cephalothecales</taxon>
        <taxon>Cephalothecaceae</taxon>
        <taxon>Phialemonium</taxon>
    </lineage>
</organism>
<accession>A0ABR3VV91</accession>
<feature type="compositionally biased region" description="Basic and acidic residues" evidence="1">
    <location>
        <begin position="71"/>
        <end position="82"/>
    </location>
</feature>
<feature type="compositionally biased region" description="Polar residues" evidence="1">
    <location>
        <begin position="29"/>
        <end position="45"/>
    </location>
</feature>
<comment type="caution">
    <text evidence="2">The sequence shown here is derived from an EMBL/GenBank/DDBJ whole genome shotgun (WGS) entry which is preliminary data.</text>
</comment>
<evidence type="ECO:0000313" key="3">
    <source>
        <dbReference type="Proteomes" id="UP001586593"/>
    </source>
</evidence>
<evidence type="ECO:0000256" key="1">
    <source>
        <dbReference type="SAM" id="MobiDB-lite"/>
    </source>
</evidence>
<dbReference type="EMBL" id="JAZHXJ010001070">
    <property type="protein sequence ID" value="KAL1845871.1"/>
    <property type="molecule type" value="Genomic_DNA"/>
</dbReference>
<sequence>MYTNRKNRSDLWGRVCIPGTDGAKRLGSSPPNGAPSTEALQNPMTNAHPPSCPPRALGRRLPMRKRSPKPNPREIKQRTIDF</sequence>
<gene>
    <name evidence="2" type="ORF">VTK73DRAFT_416</name>
</gene>
<protein>
    <submittedName>
        <fullName evidence="2">Uncharacterized protein</fullName>
    </submittedName>
</protein>
<dbReference type="Proteomes" id="UP001586593">
    <property type="component" value="Unassembled WGS sequence"/>
</dbReference>
<feature type="compositionally biased region" description="Basic residues" evidence="1">
    <location>
        <begin position="57"/>
        <end position="68"/>
    </location>
</feature>
<name>A0ABR3VV91_9PEZI</name>
<reference evidence="2 3" key="1">
    <citation type="journal article" date="2024" name="Commun. Biol.">
        <title>Comparative genomic analysis of thermophilic fungi reveals convergent evolutionary adaptations and gene losses.</title>
        <authorList>
            <person name="Steindorff A.S."/>
            <person name="Aguilar-Pontes M.V."/>
            <person name="Robinson A.J."/>
            <person name="Andreopoulos B."/>
            <person name="LaButti K."/>
            <person name="Kuo A."/>
            <person name="Mondo S."/>
            <person name="Riley R."/>
            <person name="Otillar R."/>
            <person name="Haridas S."/>
            <person name="Lipzen A."/>
            <person name="Grimwood J."/>
            <person name="Schmutz J."/>
            <person name="Clum A."/>
            <person name="Reid I.D."/>
            <person name="Moisan M.C."/>
            <person name="Butler G."/>
            <person name="Nguyen T.T.M."/>
            <person name="Dewar K."/>
            <person name="Conant G."/>
            <person name="Drula E."/>
            <person name="Henrissat B."/>
            <person name="Hansel C."/>
            <person name="Singer S."/>
            <person name="Hutchinson M.I."/>
            <person name="de Vries R.P."/>
            <person name="Natvig D.O."/>
            <person name="Powell A.J."/>
            <person name="Tsang A."/>
            <person name="Grigoriev I.V."/>
        </authorList>
    </citation>
    <scope>NUCLEOTIDE SEQUENCE [LARGE SCALE GENOMIC DNA]</scope>
    <source>
        <strain evidence="2 3">ATCC 24622</strain>
    </source>
</reference>
<feature type="region of interest" description="Disordered" evidence="1">
    <location>
        <begin position="1"/>
        <end position="82"/>
    </location>
</feature>
<proteinExistence type="predicted"/>
<evidence type="ECO:0000313" key="2">
    <source>
        <dbReference type="EMBL" id="KAL1845871.1"/>
    </source>
</evidence>